<keyword evidence="2" id="KW-0238">DNA-binding</keyword>
<dbReference type="InterPro" id="IPR000595">
    <property type="entry name" value="cNMP-bd_dom"/>
</dbReference>
<protein>
    <submittedName>
        <fullName evidence="6">Crp/Fnr family transcriptional regulator</fullName>
    </submittedName>
</protein>
<evidence type="ECO:0000259" key="4">
    <source>
        <dbReference type="PROSITE" id="PS50042"/>
    </source>
</evidence>
<dbReference type="PANTHER" id="PTHR24567">
    <property type="entry name" value="CRP FAMILY TRANSCRIPTIONAL REGULATORY PROTEIN"/>
    <property type="match status" value="1"/>
</dbReference>
<dbReference type="AlphaFoldDB" id="A0A4Q1CL45"/>
<dbReference type="CDD" id="cd00092">
    <property type="entry name" value="HTH_CRP"/>
    <property type="match status" value="1"/>
</dbReference>
<feature type="domain" description="Cyclic nucleotide-binding" evidence="4">
    <location>
        <begin position="35"/>
        <end position="135"/>
    </location>
</feature>
<evidence type="ECO:0000259" key="5">
    <source>
        <dbReference type="PROSITE" id="PS51063"/>
    </source>
</evidence>
<dbReference type="OrthoDB" id="9127033at2"/>
<evidence type="ECO:0000256" key="1">
    <source>
        <dbReference type="ARBA" id="ARBA00023015"/>
    </source>
</evidence>
<evidence type="ECO:0000256" key="2">
    <source>
        <dbReference type="ARBA" id="ARBA00023125"/>
    </source>
</evidence>
<dbReference type="InterPro" id="IPR050397">
    <property type="entry name" value="Env_Response_Regulators"/>
</dbReference>
<dbReference type="Proteomes" id="UP000290204">
    <property type="component" value="Unassembled WGS sequence"/>
</dbReference>
<dbReference type="SMART" id="SM00100">
    <property type="entry name" value="cNMP"/>
    <property type="match status" value="1"/>
</dbReference>
<keyword evidence="3" id="KW-0804">Transcription</keyword>
<evidence type="ECO:0000313" key="6">
    <source>
        <dbReference type="EMBL" id="RXK61738.1"/>
    </source>
</evidence>
<keyword evidence="1" id="KW-0805">Transcription regulation</keyword>
<dbReference type="GO" id="GO:0003700">
    <property type="term" value="F:DNA-binding transcription factor activity"/>
    <property type="evidence" value="ECO:0007669"/>
    <property type="project" value="TreeGrafter"/>
</dbReference>
<keyword evidence="7" id="KW-1185">Reference proteome</keyword>
<dbReference type="Gene3D" id="1.10.10.10">
    <property type="entry name" value="Winged helix-like DNA-binding domain superfamily/Winged helix DNA-binding domain"/>
    <property type="match status" value="1"/>
</dbReference>
<dbReference type="GO" id="GO:0003677">
    <property type="term" value="F:DNA binding"/>
    <property type="evidence" value="ECO:0007669"/>
    <property type="project" value="UniProtKB-KW"/>
</dbReference>
<evidence type="ECO:0000256" key="3">
    <source>
        <dbReference type="ARBA" id="ARBA00023163"/>
    </source>
</evidence>
<dbReference type="EMBL" id="SDHW01000001">
    <property type="protein sequence ID" value="RXK61738.1"/>
    <property type="molecule type" value="Genomic_DNA"/>
</dbReference>
<dbReference type="InterPro" id="IPR014710">
    <property type="entry name" value="RmlC-like_jellyroll"/>
</dbReference>
<feature type="domain" description="HTH crp-type" evidence="5">
    <location>
        <begin position="149"/>
        <end position="220"/>
    </location>
</feature>
<dbReference type="InterPro" id="IPR036390">
    <property type="entry name" value="WH_DNA-bd_sf"/>
</dbReference>
<dbReference type="InterPro" id="IPR018490">
    <property type="entry name" value="cNMP-bd_dom_sf"/>
</dbReference>
<organism evidence="6 7">
    <name type="scientific">Lacibacter luteus</name>
    <dbReference type="NCBI Taxonomy" id="2508719"/>
    <lineage>
        <taxon>Bacteria</taxon>
        <taxon>Pseudomonadati</taxon>
        <taxon>Bacteroidota</taxon>
        <taxon>Chitinophagia</taxon>
        <taxon>Chitinophagales</taxon>
        <taxon>Chitinophagaceae</taxon>
        <taxon>Lacibacter</taxon>
    </lineage>
</organism>
<gene>
    <name evidence="6" type="ORF">ESA94_01610</name>
</gene>
<dbReference type="CDD" id="cd00038">
    <property type="entry name" value="CAP_ED"/>
    <property type="match status" value="1"/>
</dbReference>
<accession>A0A4Q1CL45</accession>
<comment type="caution">
    <text evidence="6">The sequence shown here is derived from an EMBL/GenBank/DDBJ whole genome shotgun (WGS) entry which is preliminary data.</text>
</comment>
<dbReference type="SMART" id="SM00419">
    <property type="entry name" value="HTH_CRP"/>
    <property type="match status" value="1"/>
</dbReference>
<evidence type="ECO:0000313" key="7">
    <source>
        <dbReference type="Proteomes" id="UP000290204"/>
    </source>
</evidence>
<dbReference type="SUPFAM" id="SSF51206">
    <property type="entry name" value="cAMP-binding domain-like"/>
    <property type="match status" value="1"/>
</dbReference>
<dbReference type="PANTHER" id="PTHR24567:SF74">
    <property type="entry name" value="HTH-TYPE TRANSCRIPTIONAL REGULATOR ARCR"/>
    <property type="match status" value="1"/>
</dbReference>
<dbReference type="PROSITE" id="PS51063">
    <property type="entry name" value="HTH_CRP_2"/>
    <property type="match status" value="1"/>
</dbReference>
<dbReference type="RefSeq" id="WP_129129110.1">
    <property type="nucleotide sequence ID" value="NZ_SDHW01000001.1"/>
</dbReference>
<dbReference type="GO" id="GO:0005829">
    <property type="term" value="C:cytosol"/>
    <property type="evidence" value="ECO:0007669"/>
    <property type="project" value="TreeGrafter"/>
</dbReference>
<proteinExistence type="predicted"/>
<dbReference type="PROSITE" id="PS50042">
    <property type="entry name" value="CNMP_BINDING_3"/>
    <property type="match status" value="1"/>
</dbReference>
<dbReference type="Pfam" id="PF13545">
    <property type="entry name" value="HTH_Crp_2"/>
    <property type="match status" value="1"/>
</dbReference>
<reference evidence="6 7" key="1">
    <citation type="submission" date="2019-01" db="EMBL/GenBank/DDBJ databases">
        <title>Lacibacter sp. strain TTM-7.</title>
        <authorList>
            <person name="Chen W.-M."/>
        </authorList>
    </citation>
    <scope>NUCLEOTIDE SEQUENCE [LARGE SCALE GENOMIC DNA]</scope>
    <source>
        <strain evidence="6 7">TTM-7</strain>
    </source>
</reference>
<dbReference type="Pfam" id="PF00027">
    <property type="entry name" value="cNMP_binding"/>
    <property type="match status" value="1"/>
</dbReference>
<dbReference type="InterPro" id="IPR036388">
    <property type="entry name" value="WH-like_DNA-bd_sf"/>
</dbReference>
<dbReference type="Gene3D" id="2.60.120.10">
    <property type="entry name" value="Jelly Rolls"/>
    <property type="match status" value="1"/>
</dbReference>
<dbReference type="SUPFAM" id="SSF46785">
    <property type="entry name" value="Winged helix' DNA-binding domain"/>
    <property type="match status" value="1"/>
</dbReference>
<sequence>MKQNKKNCDLKSCTMCKQCQHDWLPALDVNRKSFHFKKGEQLFTEGEEVEGMYFISKGLVKVHKRWGNEKELILRIAKDGDIVGHRGLGDDAFYPVSGTAMEPTDVCYIDLSFFNSTLRTNPDFQYNLLMFFAAELKESEKRMRNLAHMNVKGRIANALLYLLNKFGKDSSGYINLSISRQDLASYTGTTYESLFRIMNELMEEKAIVTDGKKTKVLDEKKLIKHTAQE</sequence>
<name>A0A4Q1CL45_9BACT</name>
<dbReference type="InterPro" id="IPR012318">
    <property type="entry name" value="HTH_CRP"/>
</dbReference>